<name>A0A1W0X0V5_HYPEX</name>
<dbReference type="AlphaFoldDB" id="A0A1W0X0V5"/>
<organism evidence="4 5">
    <name type="scientific">Hypsibius exemplaris</name>
    <name type="common">Freshwater tardigrade</name>
    <dbReference type="NCBI Taxonomy" id="2072580"/>
    <lineage>
        <taxon>Eukaryota</taxon>
        <taxon>Metazoa</taxon>
        <taxon>Ecdysozoa</taxon>
        <taxon>Tardigrada</taxon>
        <taxon>Eutardigrada</taxon>
        <taxon>Parachela</taxon>
        <taxon>Hypsibioidea</taxon>
        <taxon>Hypsibiidae</taxon>
        <taxon>Hypsibius</taxon>
    </lineage>
</organism>
<dbReference type="SUPFAM" id="SSF52833">
    <property type="entry name" value="Thioredoxin-like"/>
    <property type="match status" value="1"/>
</dbReference>
<dbReference type="GO" id="GO:0045454">
    <property type="term" value="P:cell redox homeostasis"/>
    <property type="evidence" value="ECO:0007669"/>
    <property type="project" value="TreeGrafter"/>
</dbReference>
<evidence type="ECO:0000256" key="1">
    <source>
        <dbReference type="ARBA" id="ARBA00022729"/>
    </source>
</evidence>
<protein>
    <submittedName>
        <fullName evidence="4">Selenoprotein T</fullName>
    </submittedName>
</protein>
<dbReference type="NCBIfam" id="TIGR02174">
    <property type="entry name" value="CXXU_selWTH"/>
    <property type="match status" value="1"/>
</dbReference>
<evidence type="ECO:0000313" key="4">
    <source>
        <dbReference type="EMBL" id="OQV21078.1"/>
    </source>
</evidence>
<dbReference type="GO" id="GO:0004791">
    <property type="term" value="F:thioredoxin-disulfide reductase (NADPH) activity"/>
    <property type="evidence" value="ECO:0007669"/>
    <property type="project" value="TreeGrafter"/>
</dbReference>
<dbReference type="Proteomes" id="UP000192578">
    <property type="component" value="Unassembled WGS sequence"/>
</dbReference>
<feature type="transmembrane region" description="Helical" evidence="3">
    <location>
        <begin position="7"/>
        <end position="26"/>
    </location>
</feature>
<keyword evidence="3" id="KW-1133">Transmembrane helix</keyword>
<keyword evidence="2" id="KW-0676">Redox-active center</keyword>
<comment type="caution">
    <text evidence="4">The sequence shown here is derived from an EMBL/GenBank/DDBJ whole genome shotgun (WGS) entry which is preliminary data.</text>
</comment>
<keyword evidence="3" id="KW-0472">Membrane</keyword>
<feature type="transmembrane region" description="Helical" evidence="3">
    <location>
        <begin position="141"/>
        <end position="159"/>
    </location>
</feature>
<gene>
    <name evidence="4" type="ORF">BV898_04842</name>
</gene>
<evidence type="ECO:0000256" key="3">
    <source>
        <dbReference type="SAM" id="Phobius"/>
    </source>
</evidence>
<evidence type="ECO:0000313" key="5">
    <source>
        <dbReference type="Proteomes" id="UP000192578"/>
    </source>
</evidence>
<dbReference type="PANTHER" id="PTHR13544:SF0">
    <property type="entry name" value="THIOREDOXIN REDUCTASE-LIKE SELENOPROTEIN T"/>
    <property type="match status" value="1"/>
</dbReference>
<dbReference type="OrthoDB" id="60822at2759"/>
<keyword evidence="1" id="KW-0732">Signal</keyword>
<dbReference type="InterPro" id="IPR011893">
    <property type="entry name" value="Selenoprotein_Rdx-typ"/>
</dbReference>
<dbReference type="InterPro" id="IPR036249">
    <property type="entry name" value="Thioredoxin-like_sf"/>
</dbReference>
<evidence type="ECO:0000256" key="2">
    <source>
        <dbReference type="ARBA" id="ARBA00023284"/>
    </source>
</evidence>
<keyword evidence="5" id="KW-1185">Reference proteome</keyword>
<dbReference type="EMBL" id="MTYJ01000025">
    <property type="protein sequence ID" value="OQV21078.1"/>
    <property type="molecule type" value="Genomic_DNA"/>
</dbReference>
<dbReference type="Pfam" id="PF10262">
    <property type="entry name" value="Rdx"/>
    <property type="match status" value="1"/>
</dbReference>
<dbReference type="GO" id="GO:0005789">
    <property type="term" value="C:endoplasmic reticulum membrane"/>
    <property type="evidence" value="ECO:0007669"/>
    <property type="project" value="TreeGrafter"/>
</dbReference>
<dbReference type="InterPro" id="IPR019389">
    <property type="entry name" value="Selenoprotein_T"/>
</dbReference>
<dbReference type="Gene3D" id="3.40.30.10">
    <property type="entry name" value="Glutaredoxin"/>
    <property type="match status" value="1"/>
</dbReference>
<accession>A0A1W0X0V5</accession>
<keyword evidence="3" id="KW-0812">Transmembrane</keyword>
<reference evidence="5" key="1">
    <citation type="submission" date="2017-01" db="EMBL/GenBank/DDBJ databases">
        <title>Comparative genomics of anhydrobiosis in the tardigrade Hypsibius dujardini.</title>
        <authorList>
            <person name="Yoshida Y."/>
            <person name="Koutsovoulos G."/>
            <person name="Laetsch D."/>
            <person name="Stevens L."/>
            <person name="Kumar S."/>
            <person name="Horikawa D."/>
            <person name="Ishino K."/>
            <person name="Komine S."/>
            <person name="Tomita M."/>
            <person name="Blaxter M."/>
            <person name="Arakawa K."/>
        </authorList>
    </citation>
    <scope>NUCLEOTIDE SEQUENCE [LARGE SCALE GENOMIC DNA]</scope>
    <source>
        <strain evidence="5">Z151</strain>
    </source>
</reference>
<feature type="transmembrane region" description="Helical" evidence="3">
    <location>
        <begin position="107"/>
        <end position="129"/>
    </location>
</feature>
<dbReference type="PANTHER" id="PTHR13544">
    <property type="entry name" value="SELENOPROTEIN T"/>
    <property type="match status" value="1"/>
</dbReference>
<feature type="transmembrane region" description="Helical" evidence="3">
    <location>
        <begin position="58"/>
        <end position="75"/>
    </location>
</feature>
<sequence>MADNRRLIGYGIVLNVLLLLTVRDLLVKTAKPSDEEEPEATKPLPPLKMMKKASSGPVVKFLFCALIHMLCRNWYRNVFEQYRTALGERFPDLQFEGSNYNPDMWRVLLASSLSYVKIAVIGLVASGYNPFPLLGMPTPGFYEWAVSNKIYACLMSWFLTGMVENQLMSTGAFEIYYNDLPVWSKLKNGRLPEFQEVLSTISQQHKKVF</sequence>
<proteinExistence type="predicted"/>